<dbReference type="Proteomes" id="UP001596220">
    <property type="component" value="Unassembled WGS sequence"/>
</dbReference>
<dbReference type="GO" id="GO:0016787">
    <property type="term" value="F:hydrolase activity"/>
    <property type="evidence" value="ECO:0007669"/>
    <property type="project" value="UniProtKB-KW"/>
</dbReference>
<keyword evidence="3" id="KW-1185">Reference proteome</keyword>
<name>A0ABW1PI89_9PSEU</name>
<dbReference type="InterPro" id="IPR007560">
    <property type="entry name" value="Restrct_endonuc_IV_Mrr"/>
</dbReference>
<protein>
    <submittedName>
        <fullName evidence="2">Restriction endonuclease</fullName>
        <ecNumber evidence="2">3.1.21.-</ecNumber>
    </submittedName>
</protein>
<dbReference type="EC" id="3.1.21.-" evidence="2"/>
<dbReference type="RefSeq" id="WP_380643218.1">
    <property type="nucleotide sequence ID" value="NZ_JBHSQO010000071.1"/>
</dbReference>
<comment type="caution">
    <text evidence="2">The sequence shown here is derived from an EMBL/GenBank/DDBJ whole genome shotgun (WGS) entry which is preliminary data.</text>
</comment>
<organism evidence="2 3">
    <name type="scientific">Saccharothrix lopnurensis</name>
    <dbReference type="NCBI Taxonomy" id="1670621"/>
    <lineage>
        <taxon>Bacteria</taxon>
        <taxon>Bacillati</taxon>
        <taxon>Actinomycetota</taxon>
        <taxon>Actinomycetes</taxon>
        <taxon>Pseudonocardiales</taxon>
        <taxon>Pseudonocardiaceae</taxon>
        <taxon>Saccharothrix</taxon>
    </lineage>
</organism>
<evidence type="ECO:0000313" key="2">
    <source>
        <dbReference type="EMBL" id="MFC6094691.1"/>
    </source>
</evidence>
<keyword evidence="2" id="KW-0255">Endonuclease</keyword>
<keyword evidence="2" id="KW-0378">Hydrolase</keyword>
<reference evidence="3" key="1">
    <citation type="journal article" date="2019" name="Int. J. Syst. Evol. Microbiol.">
        <title>The Global Catalogue of Microorganisms (GCM) 10K type strain sequencing project: providing services to taxonomists for standard genome sequencing and annotation.</title>
        <authorList>
            <consortium name="The Broad Institute Genomics Platform"/>
            <consortium name="The Broad Institute Genome Sequencing Center for Infectious Disease"/>
            <person name="Wu L."/>
            <person name="Ma J."/>
        </authorList>
    </citation>
    <scope>NUCLEOTIDE SEQUENCE [LARGE SCALE GENOMIC DNA]</scope>
    <source>
        <strain evidence="3">CGMCC 4.7246</strain>
    </source>
</reference>
<accession>A0ABW1PI89</accession>
<proteinExistence type="predicted"/>
<feature type="domain" description="Restriction endonuclease type IV Mrr" evidence="1">
    <location>
        <begin position="16"/>
        <end position="59"/>
    </location>
</feature>
<evidence type="ECO:0000313" key="3">
    <source>
        <dbReference type="Proteomes" id="UP001596220"/>
    </source>
</evidence>
<dbReference type="GO" id="GO:0004519">
    <property type="term" value="F:endonuclease activity"/>
    <property type="evidence" value="ECO:0007669"/>
    <property type="project" value="UniProtKB-KW"/>
</dbReference>
<sequence>MRAWTSSPAPGTLCPGEPKLVVQVKSETGQVGLPVVQQLQGAMAAYSAIGLLVAWGGIT</sequence>
<dbReference type="EMBL" id="JBHSQO010000071">
    <property type="protein sequence ID" value="MFC6094691.1"/>
    <property type="molecule type" value="Genomic_DNA"/>
</dbReference>
<keyword evidence="2" id="KW-0540">Nuclease</keyword>
<evidence type="ECO:0000259" key="1">
    <source>
        <dbReference type="Pfam" id="PF04471"/>
    </source>
</evidence>
<dbReference type="Pfam" id="PF04471">
    <property type="entry name" value="Mrr_cat"/>
    <property type="match status" value="1"/>
</dbReference>
<gene>
    <name evidence="2" type="ORF">ACFP3R_35955</name>
</gene>